<dbReference type="InterPro" id="IPR027437">
    <property type="entry name" value="Rbsml_uS13_C"/>
</dbReference>
<dbReference type="EMBL" id="JARVKM010000251">
    <property type="protein sequence ID" value="KAK9769216.1"/>
    <property type="molecule type" value="Genomic_DNA"/>
</dbReference>
<dbReference type="Gene3D" id="1.10.8.50">
    <property type="match status" value="1"/>
</dbReference>
<comment type="caution">
    <text evidence="4">The sequence shown here is derived from an EMBL/GenBank/DDBJ whole genome shotgun (WGS) entry which is preliminary data.</text>
</comment>
<reference evidence="4 5" key="1">
    <citation type="submission" date="2024-02" db="EMBL/GenBank/DDBJ databases">
        <title>First draft genome assembly of two strains of Seiridium cardinale.</title>
        <authorList>
            <person name="Emiliani G."/>
            <person name="Scali E."/>
        </authorList>
    </citation>
    <scope>NUCLEOTIDE SEQUENCE [LARGE SCALE GENOMIC DNA]</scope>
    <source>
        <strain evidence="4 5">BM-138-000479</strain>
    </source>
</reference>
<evidence type="ECO:0000313" key="4">
    <source>
        <dbReference type="EMBL" id="KAK9769216.1"/>
    </source>
</evidence>
<name>A0ABR2X617_9PEZI</name>
<keyword evidence="5" id="KW-1185">Reference proteome</keyword>
<dbReference type="InterPro" id="IPR001892">
    <property type="entry name" value="Ribosomal_uS13"/>
</dbReference>
<dbReference type="SUPFAM" id="SSF46946">
    <property type="entry name" value="S13-like H2TH domain"/>
    <property type="match status" value="1"/>
</dbReference>
<dbReference type="Pfam" id="PF00416">
    <property type="entry name" value="Ribosomal_S13"/>
    <property type="match status" value="1"/>
</dbReference>
<organism evidence="4 5">
    <name type="scientific">Seiridium cardinale</name>
    <dbReference type="NCBI Taxonomy" id="138064"/>
    <lineage>
        <taxon>Eukaryota</taxon>
        <taxon>Fungi</taxon>
        <taxon>Dikarya</taxon>
        <taxon>Ascomycota</taxon>
        <taxon>Pezizomycotina</taxon>
        <taxon>Sordariomycetes</taxon>
        <taxon>Xylariomycetidae</taxon>
        <taxon>Amphisphaeriales</taxon>
        <taxon>Sporocadaceae</taxon>
        <taxon>Seiridium</taxon>
    </lineage>
</organism>
<evidence type="ECO:0000256" key="2">
    <source>
        <dbReference type="ARBA" id="ARBA00022980"/>
    </source>
</evidence>
<protein>
    <submittedName>
        <fullName evidence="4">37S ribosomal protein SWS2</fullName>
    </submittedName>
</protein>
<dbReference type="InterPro" id="IPR018269">
    <property type="entry name" value="Ribosomal_uS13_CS"/>
</dbReference>
<keyword evidence="2 4" id="KW-0689">Ribosomal protein</keyword>
<dbReference type="PROSITE" id="PS00646">
    <property type="entry name" value="RIBOSOMAL_S13_1"/>
    <property type="match status" value="1"/>
</dbReference>
<dbReference type="Proteomes" id="UP001465668">
    <property type="component" value="Unassembled WGS sequence"/>
</dbReference>
<dbReference type="InterPro" id="IPR010979">
    <property type="entry name" value="Ribosomal_uS13-like_H2TH"/>
</dbReference>
<evidence type="ECO:0000256" key="1">
    <source>
        <dbReference type="ARBA" id="ARBA00008080"/>
    </source>
</evidence>
<dbReference type="PANTHER" id="PTHR10871:SF1">
    <property type="entry name" value="SMALL RIBOSOMAL SUBUNIT PROTEIN US13M"/>
    <property type="match status" value="1"/>
</dbReference>
<proteinExistence type="inferred from homology"/>
<evidence type="ECO:0000256" key="3">
    <source>
        <dbReference type="ARBA" id="ARBA00023274"/>
    </source>
</evidence>
<dbReference type="PROSITE" id="PS50159">
    <property type="entry name" value="RIBOSOMAL_S13_2"/>
    <property type="match status" value="1"/>
</dbReference>
<dbReference type="GO" id="GO:0005840">
    <property type="term" value="C:ribosome"/>
    <property type="evidence" value="ECO:0007669"/>
    <property type="project" value="UniProtKB-KW"/>
</dbReference>
<sequence length="222" mass="25122">MIEVNGSTFQLELLDAGPQQRQFQTCRRGLIARDNGVIITPLGCLETLAAKRLQTGSCISRRPNSTFEEIPKLGLTHPQEQFIAAFFWWQPAKFVKMVFIMGVNFHPRKLVKKTLESFYGLGPQTSARIMAKYCIHPLARLETVPVKTQTSLTAELSTMTIDNDARRLVQDNIRRLRDMGTYRGRRHAMGLPVRGQNTRNQITTARKLNVLERGGGDRPRGS</sequence>
<gene>
    <name evidence="4" type="ORF">SCAR479_02460</name>
</gene>
<evidence type="ECO:0000313" key="5">
    <source>
        <dbReference type="Proteomes" id="UP001465668"/>
    </source>
</evidence>
<keyword evidence="3" id="KW-0687">Ribonucleoprotein</keyword>
<comment type="similarity">
    <text evidence="1">Belongs to the universal ribosomal protein uS13 family.</text>
</comment>
<dbReference type="PANTHER" id="PTHR10871">
    <property type="entry name" value="30S RIBOSOMAL PROTEIN S13/40S RIBOSOMAL PROTEIN S18"/>
    <property type="match status" value="1"/>
</dbReference>
<accession>A0ABR2X617</accession>
<dbReference type="Gene3D" id="4.10.910.10">
    <property type="entry name" value="30s ribosomal protein s13, domain 2"/>
    <property type="match status" value="1"/>
</dbReference>